<protein>
    <submittedName>
        <fullName evidence="2">Uncharacterized protein</fullName>
    </submittedName>
</protein>
<feature type="compositionally biased region" description="Basic residues" evidence="1">
    <location>
        <begin position="88"/>
        <end position="107"/>
    </location>
</feature>
<organism evidence="2 3">
    <name type="scientific">Brenthis ino</name>
    <name type="common">lesser marbled fritillary</name>
    <dbReference type="NCBI Taxonomy" id="405034"/>
    <lineage>
        <taxon>Eukaryota</taxon>
        <taxon>Metazoa</taxon>
        <taxon>Ecdysozoa</taxon>
        <taxon>Arthropoda</taxon>
        <taxon>Hexapoda</taxon>
        <taxon>Insecta</taxon>
        <taxon>Pterygota</taxon>
        <taxon>Neoptera</taxon>
        <taxon>Endopterygota</taxon>
        <taxon>Lepidoptera</taxon>
        <taxon>Glossata</taxon>
        <taxon>Ditrysia</taxon>
        <taxon>Papilionoidea</taxon>
        <taxon>Nymphalidae</taxon>
        <taxon>Heliconiinae</taxon>
        <taxon>Argynnini</taxon>
        <taxon>Brenthis</taxon>
    </lineage>
</organism>
<gene>
    <name evidence="2" type="ORF">BINO364_LOCUS3374</name>
</gene>
<dbReference type="EMBL" id="OV170231">
    <property type="protein sequence ID" value="CAH0716651.1"/>
    <property type="molecule type" value="Genomic_DNA"/>
</dbReference>
<accession>A0A8J9Y6L1</accession>
<feature type="region of interest" description="Disordered" evidence="1">
    <location>
        <begin position="57"/>
        <end position="138"/>
    </location>
</feature>
<evidence type="ECO:0000313" key="2">
    <source>
        <dbReference type="EMBL" id="CAH0716651.1"/>
    </source>
</evidence>
<reference evidence="2" key="1">
    <citation type="submission" date="2021-12" db="EMBL/GenBank/DDBJ databases">
        <authorList>
            <person name="Martin H S."/>
        </authorList>
    </citation>
    <scope>NUCLEOTIDE SEQUENCE</scope>
</reference>
<keyword evidence="3" id="KW-1185">Reference proteome</keyword>
<proteinExistence type="predicted"/>
<sequence length="138" mass="15283">MALTEYRNGIEEVEVNKEEFRNNKRVGVASTFLEKIGNSKVALNSEPVWHCAPGEPAGLARGCDRSVASGHGTSTLLRHAPTRAARPSQRRIPHRPAARPPHHRPARTPHSCLQPSRDPPHKEPTTHHTPQHEGSNTR</sequence>
<feature type="non-terminal residue" evidence="2">
    <location>
        <position position="138"/>
    </location>
</feature>
<evidence type="ECO:0000313" key="3">
    <source>
        <dbReference type="Proteomes" id="UP000838878"/>
    </source>
</evidence>
<evidence type="ECO:0000256" key="1">
    <source>
        <dbReference type="SAM" id="MobiDB-lite"/>
    </source>
</evidence>
<dbReference type="AlphaFoldDB" id="A0A8J9Y6L1"/>
<name>A0A8J9Y6L1_9NEOP</name>
<dbReference type="Proteomes" id="UP000838878">
    <property type="component" value="Chromosome 11"/>
</dbReference>